<accession>A0A9X3ZJ06</accession>
<dbReference type="InterPro" id="IPR003445">
    <property type="entry name" value="Cat_transpt"/>
</dbReference>
<feature type="binding site" evidence="11">
    <location>
        <position position="222"/>
    </location>
    <ligand>
        <name>K(+)</name>
        <dbReference type="ChEBI" id="CHEBI:29103"/>
    </ligand>
</feature>
<feature type="binding site" evidence="11">
    <location>
        <position position="115"/>
    </location>
    <ligand>
        <name>K(+)</name>
        <dbReference type="ChEBI" id="CHEBI:29103"/>
    </ligand>
</feature>
<dbReference type="EMBL" id="JAPJZI010000001">
    <property type="protein sequence ID" value="MDA5400343.1"/>
    <property type="molecule type" value="Genomic_DNA"/>
</dbReference>
<dbReference type="GO" id="GO:0005886">
    <property type="term" value="C:plasma membrane"/>
    <property type="evidence" value="ECO:0007669"/>
    <property type="project" value="UniProtKB-SubCell"/>
</dbReference>
<dbReference type="Pfam" id="PF02386">
    <property type="entry name" value="TrkH"/>
    <property type="match status" value="1"/>
</dbReference>
<protein>
    <recommendedName>
        <fullName evidence="10">Trk system potassium uptake protein</fullName>
    </recommendedName>
</protein>
<evidence type="ECO:0000256" key="8">
    <source>
        <dbReference type="ARBA" id="ARBA00023065"/>
    </source>
</evidence>
<dbReference type="GO" id="GO:0015379">
    <property type="term" value="F:potassium:chloride symporter activity"/>
    <property type="evidence" value="ECO:0007669"/>
    <property type="project" value="InterPro"/>
</dbReference>
<feature type="transmembrane region" description="Helical" evidence="12">
    <location>
        <begin position="40"/>
        <end position="61"/>
    </location>
</feature>
<evidence type="ECO:0000256" key="5">
    <source>
        <dbReference type="ARBA" id="ARBA00022692"/>
    </source>
</evidence>
<evidence type="ECO:0000256" key="4">
    <source>
        <dbReference type="ARBA" id="ARBA00022538"/>
    </source>
</evidence>
<dbReference type="GO" id="GO:0046872">
    <property type="term" value="F:metal ion binding"/>
    <property type="evidence" value="ECO:0007669"/>
    <property type="project" value="UniProtKB-KW"/>
</dbReference>
<evidence type="ECO:0000313" key="13">
    <source>
        <dbReference type="EMBL" id="MDA5400343.1"/>
    </source>
</evidence>
<gene>
    <name evidence="13" type="ORF">OQ273_17330</name>
</gene>
<dbReference type="PANTHER" id="PTHR32024:SF3">
    <property type="entry name" value="TRK SYSTEM POTASSIUM UPTAKE PROTEIN"/>
    <property type="match status" value="1"/>
</dbReference>
<feature type="transmembrane region" description="Helical" evidence="12">
    <location>
        <begin position="458"/>
        <end position="479"/>
    </location>
</feature>
<keyword evidence="9 10" id="KW-0472">Membrane</keyword>
<feature type="transmembrane region" description="Helical" evidence="12">
    <location>
        <begin position="392"/>
        <end position="416"/>
    </location>
</feature>
<evidence type="ECO:0000256" key="3">
    <source>
        <dbReference type="ARBA" id="ARBA00022475"/>
    </source>
</evidence>
<keyword evidence="4 10" id="KW-0633">Potassium transport</keyword>
<feature type="transmembrane region" description="Helical" evidence="12">
    <location>
        <begin position="73"/>
        <end position="94"/>
    </location>
</feature>
<feature type="transmembrane region" description="Helical" evidence="12">
    <location>
        <begin position="136"/>
        <end position="156"/>
    </location>
</feature>
<dbReference type="PIRSF" id="PIRSF006247">
    <property type="entry name" value="TrkH"/>
    <property type="match status" value="1"/>
</dbReference>
<evidence type="ECO:0000256" key="12">
    <source>
        <dbReference type="SAM" id="Phobius"/>
    </source>
</evidence>
<keyword evidence="3 10" id="KW-1003">Cell membrane</keyword>
<evidence type="ECO:0000256" key="10">
    <source>
        <dbReference type="PIRNR" id="PIRNR006247"/>
    </source>
</evidence>
<feature type="binding site" evidence="11">
    <location>
        <position position="435"/>
    </location>
    <ligand>
        <name>K(+)</name>
        <dbReference type="ChEBI" id="CHEBI:29103"/>
    </ligand>
</feature>
<evidence type="ECO:0000256" key="1">
    <source>
        <dbReference type="ARBA" id="ARBA00004651"/>
    </source>
</evidence>
<feature type="binding site" evidence="11">
    <location>
        <position position="318"/>
    </location>
    <ligand>
        <name>K(+)</name>
        <dbReference type="ChEBI" id="CHEBI:29103"/>
    </ligand>
</feature>
<feature type="binding site" evidence="11">
    <location>
        <position position="434"/>
    </location>
    <ligand>
        <name>K(+)</name>
        <dbReference type="ChEBI" id="CHEBI:29103"/>
    </ligand>
</feature>
<keyword evidence="7 12" id="KW-1133">Transmembrane helix</keyword>
<comment type="similarity">
    <text evidence="10">Belongs to the TrkH potassium transport family.</text>
</comment>
<dbReference type="Proteomes" id="UP001151234">
    <property type="component" value="Unassembled WGS sequence"/>
</dbReference>
<dbReference type="AlphaFoldDB" id="A0A9X3ZJ06"/>
<dbReference type="PANTHER" id="PTHR32024">
    <property type="entry name" value="TRK SYSTEM POTASSIUM UPTAKE PROTEIN TRKG-RELATED"/>
    <property type="match status" value="1"/>
</dbReference>
<evidence type="ECO:0000256" key="6">
    <source>
        <dbReference type="ARBA" id="ARBA00022958"/>
    </source>
</evidence>
<feature type="transmembrane region" description="Helical" evidence="12">
    <location>
        <begin position="186"/>
        <end position="204"/>
    </location>
</feature>
<name>A0A9X3ZJ06_9HYPH</name>
<evidence type="ECO:0000256" key="11">
    <source>
        <dbReference type="PIRSR" id="PIRSR006247-1"/>
    </source>
</evidence>
<organism evidence="13 14">
    <name type="scientific">Hoeflea prorocentri</name>
    <dbReference type="NCBI Taxonomy" id="1922333"/>
    <lineage>
        <taxon>Bacteria</taxon>
        <taxon>Pseudomonadati</taxon>
        <taxon>Pseudomonadota</taxon>
        <taxon>Alphaproteobacteria</taxon>
        <taxon>Hyphomicrobiales</taxon>
        <taxon>Rhizobiaceae</taxon>
        <taxon>Hoeflea</taxon>
    </lineage>
</organism>
<sequence>MNGALDFRPVALVTGILIATLGVAMLLPAIVDLAANNNDWMVFVAASMLTTLIGLSLFAATRGTPRGLSTRQALLMTVVSWLALVAFGALPFVWSGVVPTYTDAFFESMSGLTTTGATVITDLDGAPPGILFWRGLLQWLGGLGIIVMAIAVLPMLQIGGMQLFKAEAFDTAEKILPRATQISSSITLVFIGFTGACCILYLAAGMPIDDAVIHAMTTVATGGFSTKNESLGYFNSAAIDWIAITFMILGSIPFILYVQALQGRIRPIFLDSQVRVFIGLLAIATLIAWLMAHYGEYHVGIEGLRFAAFNVVSVTTGTGYATTDYGLWGSHAISFFFVIMFIGGCAGSTSCGIKIFRFQVLFEAIRQHINQVMYPNGIFRPRFNGRPIDQRVIASVMSFMFLYVVSFGVLSIVLILTGLDTTTALSGAGSAISNVGPGLGSIIGPAGTYAPLNDPAKWALSAGMLLGRLELFTIMVLFLPRFWRS</sequence>
<keyword evidence="14" id="KW-1185">Reference proteome</keyword>
<feature type="binding site" evidence="11">
    <location>
        <position position="114"/>
    </location>
    <ligand>
        <name>K(+)</name>
        <dbReference type="ChEBI" id="CHEBI:29103"/>
    </ligand>
</feature>
<feature type="transmembrane region" description="Helical" evidence="12">
    <location>
        <begin position="332"/>
        <end position="356"/>
    </location>
</feature>
<proteinExistence type="inferred from homology"/>
<keyword evidence="5 12" id="KW-0812">Transmembrane</keyword>
<reference evidence="13" key="1">
    <citation type="submission" date="2022-11" db="EMBL/GenBank/DDBJ databases">
        <title>Draft genome sequence of Hoeflea poritis E7-10 and Hoeflea prorocentri PM5-8, separated from scleractinian coral Porites lutea and marine dinoflagellate.</title>
        <authorList>
            <person name="Zhang G."/>
            <person name="Wei Q."/>
            <person name="Cai L."/>
        </authorList>
    </citation>
    <scope>NUCLEOTIDE SEQUENCE</scope>
    <source>
        <strain evidence="13">PM5-8</strain>
    </source>
</reference>
<keyword evidence="11" id="KW-0479">Metal-binding</keyword>
<feature type="transmembrane region" description="Helical" evidence="12">
    <location>
        <begin position="274"/>
        <end position="292"/>
    </location>
</feature>
<comment type="function">
    <text evidence="10">Low-affinity potassium transport system. Interacts with Trk system potassium uptake protein TrkA.</text>
</comment>
<keyword evidence="8 10" id="KW-0406">Ion transport</keyword>
<dbReference type="RefSeq" id="WP_267991816.1">
    <property type="nucleotide sequence ID" value="NZ_JAPJZI010000001.1"/>
</dbReference>
<comment type="caution">
    <text evidence="13">The sequence shown here is derived from an EMBL/GenBank/DDBJ whole genome shotgun (WGS) entry which is preliminary data.</text>
</comment>
<keyword evidence="2 10" id="KW-0813">Transport</keyword>
<feature type="transmembrane region" description="Helical" evidence="12">
    <location>
        <begin position="241"/>
        <end position="262"/>
    </location>
</feature>
<dbReference type="InterPro" id="IPR004772">
    <property type="entry name" value="TrkH"/>
</dbReference>
<evidence type="ECO:0000256" key="7">
    <source>
        <dbReference type="ARBA" id="ARBA00022989"/>
    </source>
</evidence>
<evidence type="ECO:0000313" key="14">
    <source>
        <dbReference type="Proteomes" id="UP001151234"/>
    </source>
</evidence>
<keyword evidence="10" id="KW-0997">Cell inner membrane</keyword>
<evidence type="ECO:0000256" key="9">
    <source>
        <dbReference type="ARBA" id="ARBA00023136"/>
    </source>
</evidence>
<evidence type="ECO:0000256" key="2">
    <source>
        <dbReference type="ARBA" id="ARBA00022448"/>
    </source>
</evidence>
<comment type="subcellular location">
    <subcellularLocation>
        <location evidence="10">Cell inner membrane</location>
        <topology evidence="10">Multi-pass membrane protein</topology>
    </subcellularLocation>
    <subcellularLocation>
        <location evidence="1">Cell membrane</location>
        <topology evidence="1">Multi-pass membrane protein</topology>
    </subcellularLocation>
</comment>
<keyword evidence="6 10" id="KW-0630">Potassium</keyword>
<feature type="transmembrane region" description="Helical" evidence="12">
    <location>
        <begin position="12"/>
        <end position="34"/>
    </location>
</feature>